<accession>D0LIA9</accession>
<evidence type="ECO:0000256" key="3">
    <source>
        <dbReference type="ARBA" id="ARBA00022884"/>
    </source>
</evidence>
<comment type="subunit">
    <text evidence="7">Part of the 50S ribosomal subunit; part of the 5S rRNA/L5/L18/L25 subcomplex. Contacts the 5S and 23S rRNAs.</text>
</comment>
<dbReference type="AlphaFoldDB" id="D0LIA9"/>
<evidence type="ECO:0000256" key="7">
    <source>
        <dbReference type="HAMAP-Rule" id="MF_01337"/>
    </source>
</evidence>
<dbReference type="EMBL" id="CP001804">
    <property type="protein sequence ID" value="ACY16488.1"/>
    <property type="molecule type" value="Genomic_DNA"/>
</dbReference>
<dbReference type="Pfam" id="PF00861">
    <property type="entry name" value="Ribosomal_L18p"/>
    <property type="match status" value="1"/>
</dbReference>
<dbReference type="KEGG" id="hoh:Hoch_3989"/>
<keyword evidence="10" id="KW-1185">Reference proteome</keyword>
<dbReference type="FunFam" id="3.30.420.100:FF:000001">
    <property type="entry name" value="50S ribosomal protein L18"/>
    <property type="match status" value="1"/>
</dbReference>
<dbReference type="CDD" id="cd00432">
    <property type="entry name" value="Ribosomal_L18_L5e"/>
    <property type="match status" value="1"/>
</dbReference>
<keyword evidence="3 7" id="KW-0694">RNA-binding</keyword>
<evidence type="ECO:0000313" key="9">
    <source>
        <dbReference type="EMBL" id="ACY16488.1"/>
    </source>
</evidence>
<evidence type="ECO:0000256" key="5">
    <source>
        <dbReference type="ARBA" id="ARBA00023274"/>
    </source>
</evidence>
<comment type="similarity">
    <text evidence="1 7">Belongs to the universal ribosomal protein uL18 family.</text>
</comment>
<keyword evidence="5 7" id="KW-0687">Ribonucleoprotein</keyword>
<dbReference type="PANTHER" id="PTHR12899:SF3">
    <property type="entry name" value="LARGE RIBOSOMAL SUBUNIT PROTEIN UL18M"/>
    <property type="match status" value="1"/>
</dbReference>
<dbReference type="InterPro" id="IPR005484">
    <property type="entry name" value="Ribosomal_uL18_bac/plant/anim"/>
</dbReference>
<evidence type="ECO:0000256" key="6">
    <source>
        <dbReference type="ARBA" id="ARBA00035197"/>
    </source>
</evidence>
<organism evidence="9 10">
    <name type="scientific">Haliangium ochraceum (strain DSM 14365 / JCM 11303 / SMP-2)</name>
    <dbReference type="NCBI Taxonomy" id="502025"/>
    <lineage>
        <taxon>Bacteria</taxon>
        <taxon>Pseudomonadati</taxon>
        <taxon>Myxococcota</taxon>
        <taxon>Polyangia</taxon>
        <taxon>Haliangiales</taxon>
        <taxon>Kofleriaceae</taxon>
        <taxon>Haliangium</taxon>
    </lineage>
</organism>
<dbReference type="Gene3D" id="3.30.420.100">
    <property type="match status" value="1"/>
</dbReference>
<dbReference type="GO" id="GO:0003735">
    <property type="term" value="F:structural constituent of ribosome"/>
    <property type="evidence" value="ECO:0007669"/>
    <property type="project" value="InterPro"/>
</dbReference>
<proteinExistence type="inferred from homology"/>
<keyword evidence="4 7" id="KW-0689">Ribosomal protein</keyword>
<name>D0LIA9_HALO1</name>
<feature type="region of interest" description="Disordered" evidence="8">
    <location>
        <begin position="1"/>
        <end position="25"/>
    </location>
</feature>
<evidence type="ECO:0000256" key="1">
    <source>
        <dbReference type="ARBA" id="ARBA00007116"/>
    </source>
</evidence>
<dbReference type="STRING" id="502025.Hoch_3989"/>
<comment type="function">
    <text evidence="7">This is one of the proteins that bind and probably mediate the attachment of the 5S RNA into the large ribosomal subunit, where it forms part of the central protuberance.</text>
</comment>
<dbReference type="SUPFAM" id="SSF53137">
    <property type="entry name" value="Translational machinery components"/>
    <property type="match status" value="1"/>
</dbReference>
<reference evidence="9 10" key="1">
    <citation type="journal article" date="2010" name="Stand. Genomic Sci.">
        <title>Complete genome sequence of Haliangium ochraceum type strain (SMP-2).</title>
        <authorList>
            <consortium name="US DOE Joint Genome Institute (JGI-PGF)"/>
            <person name="Ivanova N."/>
            <person name="Daum C."/>
            <person name="Lang E."/>
            <person name="Abt B."/>
            <person name="Kopitz M."/>
            <person name="Saunders E."/>
            <person name="Lapidus A."/>
            <person name="Lucas S."/>
            <person name="Glavina Del Rio T."/>
            <person name="Nolan M."/>
            <person name="Tice H."/>
            <person name="Copeland A."/>
            <person name="Cheng J.F."/>
            <person name="Chen F."/>
            <person name="Bruce D."/>
            <person name="Goodwin L."/>
            <person name="Pitluck S."/>
            <person name="Mavromatis K."/>
            <person name="Pati A."/>
            <person name="Mikhailova N."/>
            <person name="Chen A."/>
            <person name="Palaniappan K."/>
            <person name="Land M."/>
            <person name="Hauser L."/>
            <person name="Chang Y.J."/>
            <person name="Jeffries C.D."/>
            <person name="Detter J.C."/>
            <person name="Brettin T."/>
            <person name="Rohde M."/>
            <person name="Goker M."/>
            <person name="Bristow J."/>
            <person name="Markowitz V."/>
            <person name="Eisen J.A."/>
            <person name="Hugenholtz P."/>
            <person name="Kyrpides N.C."/>
            <person name="Klenk H.P."/>
        </authorList>
    </citation>
    <scope>NUCLEOTIDE SEQUENCE [LARGE SCALE GENOMIC DNA]</scope>
    <source>
        <strain evidence="10">DSM 14365 / CIP 107738 / JCM 11303 / AJ 13395 / SMP-2</strain>
    </source>
</reference>
<dbReference type="eggNOG" id="COG0256">
    <property type="taxonomic scope" value="Bacteria"/>
</dbReference>
<dbReference type="OrthoDB" id="9810939at2"/>
<evidence type="ECO:0000256" key="2">
    <source>
        <dbReference type="ARBA" id="ARBA00022730"/>
    </source>
</evidence>
<dbReference type="NCBIfam" id="TIGR00060">
    <property type="entry name" value="L18_bact"/>
    <property type="match status" value="1"/>
</dbReference>
<dbReference type="PANTHER" id="PTHR12899">
    <property type="entry name" value="39S RIBOSOMAL PROTEIN L18, MITOCHONDRIAL"/>
    <property type="match status" value="1"/>
</dbReference>
<dbReference type="HOGENOM" id="CLU_098841_0_1_7"/>
<gene>
    <name evidence="7" type="primary">rplR</name>
    <name evidence="9" type="ordered locus">Hoch_3989</name>
</gene>
<dbReference type="RefSeq" id="WP_012829087.1">
    <property type="nucleotide sequence ID" value="NC_013440.1"/>
</dbReference>
<keyword evidence="2 7" id="KW-0699">rRNA-binding</keyword>
<evidence type="ECO:0000256" key="8">
    <source>
        <dbReference type="SAM" id="MobiDB-lite"/>
    </source>
</evidence>
<dbReference type="HAMAP" id="MF_01337_B">
    <property type="entry name" value="Ribosomal_uL18_B"/>
    <property type="match status" value="1"/>
</dbReference>
<dbReference type="GO" id="GO:0022625">
    <property type="term" value="C:cytosolic large ribosomal subunit"/>
    <property type="evidence" value="ECO:0007669"/>
    <property type="project" value="TreeGrafter"/>
</dbReference>
<evidence type="ECO:0000256" key="4">
    <source>
        <dbReference type="ARBA" id="ARBA00022980"/>
    </source>
</evidence>
<protein>
    <recommendedName>
        <fullName evidence="6 7">Large ribosomal subunit protein uL18</fullName>
    </recommendedName>
</protein>
<dbReference type="GO" id="GO:0008097">
    <property type="term" value="F:5S rRNA binding"/>
    <property type="evidence" value="ECO:0007669"/>
    <property type="project" value="TreeGrafter"/>
</dbReference>
<dbReference type="GO" id="GO:0006412">
    <property type="term" value="P:translation"/>
    <property type="evidence" value="ECO:0007669"/>
    <property type="project" value="UniProtKB-UniRule"/>
</dbReference>
<dbReference type="InterPro" id="IPR057268">
    <property type="entry name" value="Ribosomal_L18"/>
</dbReference>
<evidence type="ECO:0000313" key="10">
    <source>
        <dbReference type="Proteomes" id="UP000001880"/>
    </source>
</evidence>
<dbReference type="InterPro" id="IPR004389">
    <property type="entry name" value="Ribosomal_uL18_bac-type"/>
</dbReference>
<dbReference type="Proteomes" id="UP000001880">
    <property type="component" value="Chromosome"/>
</dbReference>
<sequence>MAGHKKIRNPRDRKRLRRKASIRKRIRGTAERPRLSVFRSAKHIYVQAVDDDANQVLASASDMQKSLAAEGPKKQRAHAIGMAIGKLLLEKNVSQAVFDRNGFIYHGRVKEVAEGAREAGLKF</sequence>